<dbReference type="Proteomes" id="UP001595812">
    <property type="component" value="Unassembled WGS sequence"/>
</dbReference>
<reference evidence="3" key="1">
    <citation type="journal article" date="2019" name="Int. J. Syst. Evol. Microbiol.">
        <title>The Global Catalogue of Microorganisms (GCM) 10K type strain sequencing project: providing services to taxonomists for standard genome sequencing and annotation.</title>
        <authorList>
            <consortium name="The Broad Institute Genomics Platform"/>
            <consortium name="The Broad Institute Genome Sequencing Center for Infectious Disease"/>
            <person name="Wu L."/>
            <person name="Ma J."/>
        </authorList>
    </citation>
    <scope>NUCLEOTIDE SEQUENCE [LARGE SCALE GENOMIC DNA]</scope>
    <source>
        <strain evidence="3">CECT 8979</strain>
    </source>
</reference>
<comment type="caution">
    <text evidence="2">The sequence shown here is derived from an EMBL/GenBank/DDBJ whole genome shotgun (WGS) entry which is preliminary data.</text>
</comment>
<protein>
    <submittedName>
        <fullName evidence="2">Uncharacterized protein</fullName>
    </submittedName>
</protein>
<feature type="chain" id="PRO_5047145731" evidence="1">
    <location>
        <begin position="20"/>
        <end position="212"/>
    </location>
</feature>
<gene>
    <name evidence="2" type="ORF">ACFOSX_13675</name>
</gene>
<name>A0ABV8AKN6_9FLAO</name>
<keyword evidence="1" id="KW-0732">Signal</keyword>
<keyword evidence="3" id="KW-1185">Reference proteome</keyword>
<evidence type="ECO:0000256" key="1">
    <source>
        <dbReference type="SAM" id="SignalP"/>
    </source>
</evidence>
<feature type="signal peptide" evidence="1">
    <location>
        <begin position="1"/>
        <end position="19"/>
    </location>
</feature>
<organism evidence="2 3">
    <name type="scientific">Winogradskyella maritima</name>
    <dbReference type="NCBI Taxonomy" id="1517766"/>
    <lineage>
        <taxon>Bacteria</taxon>
        <taxon>Pseudomonadati</taxon>
        <taxon>Bacteroidota</taxon>
        <taxon>Flavobacteriia</taxon>
        <taxon>Flavobacteriales</taxon>
        <taxon>Flavobacteriaceae</taxon>
        <taxon>Winogradskyella</taxon>
    </lineage>
</organism>
<evidence type="ECO:0000313" key="3">
    <source>
        <dbReference type="Proteomes" id="UP001595812"/>
    </source>
</evidence>
<evidence type="ECO:0000313" key="2">
    <source>
        <dbReference type="EMBL" id="MFC3878284.1"/>
    </source>
</evidence>
<accession>A0ABV8AKN6</accession>
<sequence length="212" mass="24602">MKKLQAVAVALICFSGLTAQSYQVDFNNPSGLKMEVDYGSNNAEMSDVLQFEGIDYQKLKFEGEKLKGKSYKIKVKEIWNGKLKSESVVLDSKDFGVKEFETLKESLMKMRIISKRTQDNKLKMTFKFPRFSITKAYDAIDSDEYSLRNIAEESNLELNYNEPFYLLAYILPYEREDGSKSWCEVGTAGKDLENWGKRFGIEHYLLFEMKFE</sequence>
<dbReference type="RefSeq" id="WP_386102348.1">
    <property type="nucleotide sequence ID" value="NZ_JBHSAT010000023.1"/>
</dbReference>
<dbReference type="EMBL" id="JBHSAT010000023">
    <property type="protein sequence ID" value="MFC3878284.1"/>
    <property type="molecule type" value="Genomic_DNA"/>
</dbReference>
<proteinExistence type="predicted"/>